<protein>
    <submittedName>
        <fullName evidence="1">Uncharacterized protein</fullName>
    </submittedName>
</protein>
<evidence type="ECO:0000313" key="2">
    <source>
        <dbReference type="Proteomes" id="UP000281406"/>
    </source>
</evidence>
<keyword evidence="2" id="KW-1185">Reference proteome</keyword>
<organism evidence="1 2">
    <name type="scientific">Anabarilius grahami</name>
    <name type="common">Kanglang fish</name>
    <name type="synonym">Barilius grahami</name>
    <dbReference type="NCBI Taxonomy" id="495550"/>
    <lineage>
        <taxon>Eukaryota</taxon>
        <taxon>Metazoa</taxon>
        <taxon>Chordata</taxon>
        <taxon>Craniata</taxon>
        <taxon>Vertebrata</taxon>
        <taxon>Euteleostomi</taxon>
        <taxon>Actinopterygii</taxon>
        <taxon>Neopterygii</taxon>
        <taxon>Teleostei</taxon>
        <taxon>Ostariophysi</taxon>
        <taxon>Cypriniformes</taxon>
        <taxon>Xenocyprididae</taxon>
        <taxon>Xenocypridinae</taxon>
        <taxon>Xenocypridinae incertae sedis</taxon>
        <taxon>Anabarilius</taxon>
    </lineage>
</organism>
<gene>
    <name evidence="1" type="ORF">DPX16_21008</name>
</gene>
<accession>A0A3N0YWS0</accession>
<dbReference type="Proteomes" id="UP000281406">
    <property type="component" value="Unassembled WGS sequence"/>
</dbReference>
<comment type="caution">
    <text evidence="1">The sequence shown here is derived from an EMBL/GenBank/DDBJ whole genome shotgun (WGS) entry which is preliminary data.</text>
</comment>
<reference evidence="1 2" key="1">
    <citation type="submission" date="2018-10" db="EMBL/GenBank/DDBJ databases">
        <title>Genome assembly for a Yunnan-Guizhou Plateau 3E fish, Anabarilius grahami (Regan), and its evolutionary and genetic applications.</title>
        <authorList>
            <person name="Jiang W."/>
        </authorList>
    </citation>
    <scope>NUCLEOTIDE SEQUENCE [LARGE SCALE GENOMIC DNA]</scope>
    <source>
        <strain evidence="1">AG-KIZ</strain>
        <tissue evidence="1">Muscle</tissue>
    </source>
</reference>
<evidence type="ECO:0000313" key="1">
    <source>
        <dbReference type="EMBL" id="ROL50441.1"/>
    </source>
</evidence>
<dbReference type="AlphaFoldDB" id="A0A3N0YWS0"/>
<name>A0A3N0YWS0_ANAGA</name>
<dbReference type="EMBL" id="RJVU01020258">
    <property type="protein sequence ID" value="ROL50441.1"/>
    <property type="molecule type" value="Genomic_DNA"/>
</dbReference>
<sequence>MPTHDLVLTDWAVLGIGRRAPDGLGNVLGVREERDLRAPLNQVRPEDLETWRPVEALGLSVCVRAASEQSVILSARSHMASHPFCTRFSITDGCLW</sequence>
<proteinExistence type="predicted"/>